<keyword evidence="3" id="KW-1185">Reference proteome</keyword>
<gene>
    <name evidence="2" type="ORF">SPARVUS_LOCUS1864169</name>
</gene>
<sequence>MTHKSIQAPAMPGRSKGSDLHVSGMDSPIMVGLTCLVGCSTRTGQRVLSTTRGSLRQLATTWG</sequence>
<dbReference type="Proteomes" id="UP001162483">
    <property type="component" value="Unassembled WGS sequence"/>
</dbReference>
<proteinExistence type="predicted"/>
<reference evidence="2" key="1">
    <citation type="submission" date="2023-05" db="EMBL/GenBank/DDBJ databases">
        <authorList>
            <person name="Stuckert A."/>
        </authorList>
    </citation>
    <scope>NUCLEOTIDE SEQUENCE</scope>
</reference>
<protein>
    <submittedName>
        <fullName evidence="2">Uncharacterized protein</fullName>
    </submittedName>
</protein>
<comment type="caution">
    <text evidence="2">The sequence shown here is derived from an EMBL/GenBank/DDBJ whole genome shotgun (WGS) entry which is preliminary data.</text>
</comment>
<evidence type="ECO:0000313" key="2">
    <source>
        <dbReference type="EMBL" id="CAI9541124.1"/>
    </source>
</evidence>
<name>A0ABN9B059_9NEOB</name>
<accession>A0ABN9B059</accession>
<evidence type="ECO:0000256" key="1">
    <source>
        <dbReference type="SAM" id="MobiDB-lite"/>
    </source>
</evidence>
<evidence type="ECO:0000313" key="3">
    <source>
        <dbReference type="Proteomes" id="UP001162483"/>
    </source>
</evidence>
<dbReference type="EMBL" id="CATNWA010001761">
    <property type="protein sequence ID" value="CAI9541124.1"/>
    <property type="molecule type" value="Genomic_DNA"/>
</dbReference>
<organism evidence="2 3">
    <name type="scientific">Staurois parvus</name>
    <dbReference type="NCBI Taxonomy" id="386267"/>
    <lineage>
        <taxon>Eukaryota</taxon>
        <taxon>Metazoa</taxon>
        <taxon>Chordata</taxon>
        <taxon>Craniata</taxon>
        <taxon>Vertebrata</taxon>
        <taxon>Euteleostomi</taxon>
        <taxon>Amphibia</taxon>
        <taxon>Batrachia</taxon>
        <taxon>Anura</taxon>
        <taxon>Neobatrachia</taxon>
        <taxon>Ranoidea</taxon>
        <taxon>Ranidae</taxon>
        <taxon>Staurois</taxon>
    </lineage>
</organism>
<feature type="region of interest" description="Disordered" evidence="1">
    <location>
        <begin position="1"/>
        <end position="23"/>
    </location>
</feature>